<evidence type="ECO:0008006" key="6">
    <source>
        <dbReference type="Google" id="ProtNLM"/>
    </source>
</evidence>
<dbReference type="GO" id="GO:0035251">
    <property type="term" value="F:UDP-glucosyltransferase activity"/>
    <property type="evidence" value="ECO:0007669"/>
    <property type="project" value="InterPro"/>
</dbReference>
<dbReference type="GO" id="GO:0009813">
    <property type="term" value="P:flavonoid biosynthetic process"/>
    <property type="evidence" value="ECO:0007669"/>
    <property type="project" value="UniProtKB-KW"/>
</dbReference>
<organism evidence="4 5">
    <name type="scientific">Camellia sinensis var. sinensis</name>
    <name type="common">China tea</name>
    <dbReference type="NCBI Taxonomy" id="542762"/>
    <lineage>
        <taxon>Eukaryota</taxon>
        <taxon>Viridiplantae</taxon>
        <taxon>Streptophyta</taxon>
        <taxon>Embryophyta</taxon>
        <taxon>Tracheophyta</taxon>
        <taxon>Spermatophyta</taxon>
        <taxon>Magnoliopsida</taxon>
        <taxon>eudicotyledons</taxon>
        <taxon>Gunneridae</taxon>
        <taxon>Pentapetalae</taxon>
        <taxon>asterids</taxon>
        <taxon>Ericales</taxon>
        <taxon>Theaceae</taxon>
        <taxon>Camellia</taxon>
    </lineage>
</organism>
<dbReference type="Pfam" id="PF00201">
    <property type="entry name" value="UDPGT"/>
    <property type="match status" value="1"/>
</dbReference>
<reference evidence="4 5" key="1">
    <citation type="journal article" date="2018" name="Proc. Natl. Acad. Sci. U.S.A.">
        <title>Draft genome sequence of Camellia sinensis var. sinensis provides insights into the evolution of the tea genome and tea quality.</title>
        <authorList>
            <person name="Wei C."/>
            <person name="Yang H."/>
            <person name="Wang S."/>
            <person name="Zhao J."/>
            <person name="Liu C."/>
            <person name="Gao L."/>
            <person name="Xia E."/>
            <person name="Lu Y."/>
            <person name="Tai Y."/>
            <person name="She G."/>
            <person name="Sun J."/>
            <person name="Cao H."/>
            <person name="Tong W."/>
            <person name="Gao Q."/>
            <person name="Li Y."/>
            <person name="Deng W."/>
            <person name="Jiang X."/>
            <person name="Wang W."/>
            <person name="Chen Q."/>
            <person name="Zhang S."/>
            <person name="Li H."/>
            <person name="Wu J."/>
            <person name="Wang P."/>
            <person name="Li P."/>
            <person name="Shi C."/>
            <person name="Zheng F."/>
            <person name="Jian J."/>
            <person name="Huang B."/>
            <person name="Shan D."/>
            <person name="Shi M."/>
            <person name="Fang C."/>
            <person name="Yue Y."/>
            <person name="Li F."/>
            <person name="Li D."/>
            <person name="Wei S."/>
            <person name="Han B."/>
            <person name="Jiang C."/>
            <person name="Yin Y."/>
            <person name="Xia T."/>
            <person name="Zhang Z."/>
            <person name="Bennetzen J.L."/>
            <person name="Zhao S."/>
            <person name="Wan X."/>
        </authorList>
    </citation>
    <scope>NUCLEOTIDE SEQUENCE [LARGE SCALE GENOMIC DNA]</scope>
    <source>
        <strain evidence="5">cv. Shuchazao</strain>
        <tissue evidence="4">Leaf</tissue>
    </source>
</reference>
<sequence length="144" mass="16193">MVYGWAPQTTVLGHAAVGGFVLHCGWNSILESLWVGVPIVTWLMYAEQQMNAFEMVVDLDLAVELRLDYRNELGGSGNRVELLAAEEIERAVRCVMDGENLVRKKVREMREKSREAIVEGGSSFGSLKRLVDDMLGNHQPWKLC</sequence>
<comment type="caution">
    <text evidence="4">The sequence shown here is derived from an EMBL/GenBank/DDBJ whole genome shotgun (WGS) entry which is preliminary data.</text>
</comment>
<name>A0A4S4DZ60_CAMSN</name>
<keyword evidence="5" id="KW-1185">Reference proteome</keyword>
<evidence type="ECO:0000313" key="4">
    <source>
        <dbReference type="EMBL" id="THG08741.1"/>
    </source>
</evidence>
<dbReference type="STRING" id="542762.A0A4S4DZ60"/>
<dbReference type="Proteomes" id="UP000306102">
    <property type="component" value="Unassembled WGS sequence"/>
</dbReference>
<dbReference type="SUPFAM" id="SSF53756">
    <property type="entry name" value="UDP-Glycosyltransferase/glycogen phosphorylase"/>
    <property type="match status" value="1"/>
</dbReference>
<dbReference type="PANTHER" id="PTHR48048:SF45">
    <property type="entry name" value="GLYCOSYLTRANSFERASE"/>
    <property type="match status" value="1"/>
</dbReference>
<proteinExistence type="inferred from homology"/>
<comment type="similarity">
    <text evidence="1">Belongs to the UDP-glycosyltransferase family.</text>
</comment>
<dbReference type="Gene3D" id="3.40.50.2000">
    <property type="entry name" value="Glycogen Phosphorylase B"/>
    <property type="match status" value="2"/>
</dbReference>
<dbReference type="EMBL" id="SDRB02009105">
    <property type="protein sequence ID" value="THG08741.1"/>
    <property type="molecule type" value="Genomic_DNA"/>
</dbReference>
<dbReference type="AlphaFoldDB" id="A0A4S4DZ60"/>
<evidence type="ECO:0000256" key="2">
    <source>
        <dbReference type="ARBA" id="ARBA00022679"/>
    </source>
</evidence>
<dbReference type="InterPro" id="IPR002213">
    <property type="entry name" value="UDP_glucos_trans"/>
</dbReference>
<dbReference type="InterPro" id="IPR050481">
    <property type="entry name" value="UDP-glycosyltransf_plant"/>
</dbReference>
<gene>
    <name evidence="4" type="ORF">TEA_027102</name>
</gene>
<evidence type="ECO:0000313" key="5">
    <source>
        <dbReference type="Proteomes" id="UP000306102"/>
    </source>
</evidence>
<accession>A0A4S4DZ60</accession>
<dbReference type="CDD" id="cd03784">
    <property type="entry name" value="GT1_Gtf-like"/>
    <property type="match status" value="1"/>
</dbReference>
<keyword evidence="3" id="KW-0284">Flavonoid biosynthesis</keyword>
<dbReference type="PANTHER" id="PTHR48048">
    <property type="entry name" value="GLYCOSYLTRANSFERASE"/>
    <property type="match status" value="1"/>
</dbReference>
<protein>
    <recommendedName>
        <fullName evidence="6">UDP-glycosyltransferases domain-containing protein</fullName>
    </recommendedName>
</protein>
<evidence type="ECO:0000256" key="3">
    <source>
        <dbReference type="ARBA" id="ARBA00023241"/>
    </source>
</evidence>
<dbReference type="FunFam" id="3.40.50.2000:FF:000056">
    <property type="entry name" value="Glycosyltransferase"/>
    <property type="match status" value="1"/>
</dbReference>
<keyword evidence="2" id="KW-0808">Transferase</keyword>
<evidence type="ECO:0000256" key="1">
    <source>
        <dbReference type="ARBA" id="ARBA00009995"/>
    </source>
</evidence>